<sequence length="166" mass="18662">MDDDNESVYIKTPAPKPKVSISKDLPISSPVPNLTSLTPAEVERRFARVESDDEESVTEISVDVVGEEKKERPRVMMKIQVNNSDNDKVNNSDNDKVNKEKLESPRSKLMSRAKRAATYPTSPEEEAQAPQKAILPPILFDDFLFPGGWEGADEDTEPEMKVVERF</sequence>
<dbReference type="OrthoDB" id="10575251at2759"/>
<keyword evidence="3" id="KW-1185">Reference proteome</keyword>
<organism evidence="2 3">
    <name type="scientific">Triparma columacea</name>
    <dbReference type="NCBI Taxonomy" id="722753"/>
    <lineage>
        <taxon>Eukaryota</taxon>
        <taxon>Sar</taxon>
        <taxon>Stramenopiles</taxon>
        <taxon>Ochrophyta</taxon>
        <taxon>Bolidophyceae</taxon>
        <taxon>Parmales</taxon>
        <taxon>Triparmaceae</taxon>
        <taxon>Triparma</taxon>
    </lineage>
</organism>
<comment type="caution">
    <text evidence="2">The sequence shown here is derived from an EMBL/GenBank/DDBJ whole genome shotgun (WGS) entry which is preliminary data.</text>
</comment>
<evidence type="ECO:0000256" key="1">
    <source>
        <dbReference type="SAM" id="MobiDB-lite"/>
    </source>
</evidence>
<protein>
    <submittedName>
        <fullName evidence="2">Uncharacterized protein</fullName>
    </submittedName>
</protein>
<reference evidence="3" key="1">
    <citation type="journal article" date="2023" name="Commun. Biol.">
        <title>Genome analysis of Parmales, the sister group of diatoms, reveals the evolutionary specialization of diatoms from phago-mixotrophs to photoautotrophs.</title>
        <authorList>
            <person name="Ban H."/>
            <person name="Sato S."/>
            <person name="Yoshikawa S."/>
            <person name="Yamada K."/>
            <person name="Nakamura Y."/>
            <person name="Ichinomiya M."/>
            <person name="Sato N."/>
            <person name="Blanc-Mathieu R."/>
            <person name="Endo H."/>
            <person name="Kuwata A."/>
            <person name="Ogata H."/>
        </authorList>
    </citation>
    <scope>NUCLEOTIDE SEQUENCE [LARGE SCALE GENOMIC DNA]</scope>
</reference>
<feature type="region of interest" description="Disordered" evidence="1">
    <location>
        <begin position="80"/>
        <end position="131"/>
    </location>
</feature>
<proteinExistence type="predicted"/>
<gene>
    <name evidence="2" type="ORF">TrCOL_g959</name>
</gene>
<dbReference type="Proteomes" id="UP001165065">
    <property type="component" value="Unassembled WGS sequence"/>
</dbReference>
<evidence type="ECO:0000313" key="3">
    <source>
        <dbReference type="Proteomes" id="UP001165065"/>
    </source>
</evidence>
<feature type="compositionally biased region" description="Basic and acidic residues" evidence="1">
    <location>
        <begin position="85"/>
        <end position="106"/>
    </location>
</feature>
<accession>A0A9W7GD59</accession>
<evidence type="ECO:0000313" key="2">
    <source>
        <dbReference type="EMBL" id="GMI43576.1"/>
    </source>
</evidence>
<name>A0A9W7GD59_9STRA</name>
<dbReference type="EMBL" id="BRYA01001456">
    <property type="protein sequence ID" value="GMI43576.1"/>
    <property type="molecule type" value="Genomic_DNA"/>
</dbReference>
<dbReference type="AlphaFoldDB" id="A0A9W7GD59"/>
<feature type="region of interest" description="Disordered" evidence="1">
    <location>
        <begin position="1"/>
        <end position="36"/>
    </location>
</feature>